<proteinExistence type="predicted"/>
<sequence length="394" mass="45791">MAGFESFSIALDESTDLSDTAQLAIFIRGVDKKFTVTEELLALQPLKGPTTGEDIFIEVQKVFTRFGLPWSKLIAVCTDGAPSMVGLRKGFIGILNEKATELNVQKDNLLVLHCITHQQNLCSKSIRLQNVMNVVVKTINFIRSRGLNHRQFKTFLDEISAEYNDVTYYCEVRWLSKGKMLKRFNELRNEIADFMKIKDKPLSELSDPKWICDLAFLVDLTGYLNDLNLKLQKQGKLVNDLYKYLKAFQIKLRLWESQMLPGNSYHFNTLSAYENIAYAQYAEELKLLSEQFSKRFSDFKNMEDCYIDRDSRKLLKSKFEDVELCTKYLEDNFPQLRKFARRLMCVFGNTYKCVQFFSLMKVNKSTHRTRLTNDNLENSLRLCVSVELIQISMD</sequence>
<dbReference type="Proteomes" id="UP000824533">
    <property type="component" value="Linkage Group LG24"/>
</dbReference>
<keyword evidence="2" id="KW-1185">Reference proteome</keyword>
<organism evidence="1 2">
    <name type="scientific">Dendrolimus kikuchii</name>
    <dbReference type="NCBI Taxonomy" id="765133"/>
    <lineage>
        <taxon>Eukaryota</taxon>
        <taxon>Metazoa</taxon>
        <taxon>Ecdysozoa</taxon>
        <taxon>Arthropoda</taxon>
        <taxon>Hexapoda</taxon>
        <taxon>Insecta</taxon>
        <taxon>Pterygota</taxon>
        <taxon>Neoptera</taxon>
        <taxon>Endopterygota</taxon>
        <taxon>Lepidoptera</taxon>
        <taxon>Glossata</taxon>
        <taxon>Ditrysia</taxon>
        <taxon>Bombycoidea</taxon>
        <taxon>Lasiocampidae</taxon>
        <taxon>Dendrolimus</taxon>
    </lineage>
</organism>
<dbReference type="EMBL" id="CM034410">
    <property type="protein sequence ID" value="KAJ0171369.1"/>
    <property type="molecule type" value="Genomic_DNA"/>
</dbReference>
<gene>
    <name evidence="1" type="ORF">K1T71_012919</name>
</gene>
<evidence type="ECO:0000313" key="1">
    <source>
        <dbReference type="EMBL" id="KAJ0171369.1"/>
    </source>
</evidence>
<protein>
    <submittedName>
        <fullName evidence="1">Uncharacterized protein</fullName>
    </submittedName>
</protein>
<evidence type="ECO:0000313" key="2">
    <source>
        <dbReference type="Proteomes" id="UP000824533"/>
    </source>
</evidence>
<name>A0ACC1CIT9_9NEOP</name>
<comment type="caution">
    <text evidence="1">The sequence shown here is derived from an EMBL/GenBank/DDBJ whole genome shotgun (WGS) entry which is preliminary data.</text>
</comment>
<reference evidence="1 2" key="1">
    <citation type="journal article" date="2021" name="Front. Genet.">
        <title>Chromosome-Level Genome Assembly Reveals Significant Gene Expansion in the Toll and IMD Signaling Pathways of Dendrolimus kikuchii.</title>
        <authorList>
            <person name="Zhou J."/>
            <person name="Wu P."/>
            <person name="Xiong Z."/>
            <person name="Liu N."/>
            <person name="Zhao N."/>
            <person name="Ji M."/>
            <person name="Qiu Y."/>
            <person name="Yang B."/>
        </authorList>
    </citation>
    <scope>NUCLEOTIDE SEQUENCE [LARGE SCALE GENOMIC DNA]</scope>
    <source>
        <strain evidence="1">Ann1</strain>
    </source>
</reference>
<accession>A0ACC1CIT9</accession>